<reference evidence="1 2" key="2">
    <citation type="journal article" date="2016" name="Genome Announc.">
        <title>Complete Genome Sequence of the Highly Virulent Aeromonas schubertii Strain WL1483, Isolated from Diseased Snakehead Fish (Channa argus) in China.</title>
        <authorList>
            <person name="Liu L."/>
            <person name="Li N."/>
            <person name="Zhang D."/>
            <person name="Fu X."/>
            <person name="Shi C."/>
            <person name="Lin Q."/>
            <person name="Hao G."/>
        </authorList>
    </citation>
    <scope>NUCLEOTIDE SEQUENCE [LARGE SCALE GENOMIC DNA]</scope>
    <source>
        <strain evidence="1 2">WL1483</strain>
    </source>
</reference>
<protein>
    <recommendedName>
        <fullName evidence="3">Helix-turn-helix domain-containing protein</fullName>
    </recommendedName>
</protein>
<evidence type="ECO:0000313" key="2">
    <source>
        <dbReference type="Proteomes" id="UP000058114"/>
    </source>
</evidence>
<dbReference type="InterPro" id="IPR036388">
    <property type="entry name" value="WH-like_DNA-bd_sf"/>
</dbReference>
<dbReference type="Proteomes" id="UP000058114">
    <property type="component" value="Chromosome"/>
</dbReference>
<dbReference type="EMBL" id="CP013067">
    <property type="protein sequence ID" value="ALP43071.1"/>
    <property type="molecule type" value="Genomic_DNA"/>
</dbReference>
<name>A0A0S2SMU2_9GAMM</name>
<accession>A0A0S2SMU2</accession>
<dbReference type="PIRSF" id="PIRSF037266">
    <property type="entry name" value="UCP037266"/>
    <property type="match status" value="1"/>
</dbReference>
<organism evidence="1 2">
    <name type="scientific">Aeromonas schubertii</name>
    <dbReference type="NCBI Taxonomy" id="652"/>
    <lineage>
        <taxon>Bacteria</taxon>
        <taxon>Pseudomonadati</taxon>
        <taxon>Pseudomonadota</taxon>
        <taxon>Gammaproteobacteria</taxon>
        <taxon>Aeromonadales</taxon>
        <taxon>Aeromonadaceae</taxon>
        <taxon>Aeromonas</taxon>
    </lineage>
</organism>
<dbReference type="Gene3D" id="1.10.10.10">
    <property type="entry name" value="Winged helix-like DNA-binding domain superfamily/Winged helix DNA-binding domain"/>
    <property type="match status" value="1"/>
</dbReference>
<dbReference type="AlphaFoldDB" id="A0A0S2SMU2"/>
<sequence length="100" mass="11355">MSDEKQSKTRTSFFRRLYVAHLVDSGVATVPALMEATGMPRRTAQDTLSALAELEVICHFHQEPGERNNQGHYVIEDWGPINPEWVAREATRIARELGYV</sequence>
<evidence type="ECO:0008006" key="3">
    <source>
        <dbReference type="Google" id="ProtNLM"/>
    </source>
</evidence>
<dbReference type="InterPro" id="IPR017162">
    <property type="entry name" value="UCP037266"/>
</dbReference>
<dbReference type="PATRIC" id="fig|652.5.peg.1612"/>
<dbReference type="RefSeq" id="WP_060585266.1">
    <property type="nucleotide sequence ID" value="NZ_CP013067.1"/>
</dbReference>
<dbReference type="Pfam" id="PF09904">
    <property type="entry name" value="HTH_43"/>
    <property type="match status" value="1"/>
</dbReference>
<reference evidence="2" key="1">
    <citation type="submission" date="2015-10" db="EMBL/GenBank/DDBJ databases">
        <title>Complete Genome Sequence of Aeromonas schubertii strain WL1483.</title>
        <authorList>
            <person name="Liu L."/>
        </authorList>
    </citation>
    <scope>NUCLEOTIDE SEQUENCE [LARGE SCALE GENOMIC DNA]</scope>
    <source>
        <strain evidence="2">WL1483</strain>
    </source>
</reference>
<evidence type="ECO:0000313" key="1">
    <source>
        <dbReference type="EMBL" id="ALP43071.1"/>
    </source>
</evidence>
<dbReference type="KEGG" id="asr:WL1483_3652"/>
<gene>
    <name evidence="1" type="ORF">WL1483_3652</name>
</gene>
<proteinExistence type="predicted"/>